<dbReference type="EMBL" id="BCNV01000001">
    <property type="protein sequence ID" value="GAS83398.1"/>
    <property type="molecule type" value="Genomic_DNA"/>
</dbReference>
<reference evidence="2" key="2">
    <citation type="submission" date="2016-01" db="EMBL/GenBank/DDBJ databases">
        <title>Draft Genome Sequence of Paenibacillus amylolyticus Heshi-A3 that Was Isolated from Fermented Rice Bran with Aging Salted Mackerel, Which Was Named Heshiko as Traditional Fermented Seafood in Japan.</title>
        <authorList>
            <person name="Akuzawa S."/>
            <person name="Nakagawa J."/>
            <person name="Kanekatsu T."/>
            <person name="Kubota E."/>
            <person name="Ohtake R."/>
            <person name="Suzuki T."/>
            <person name="Kanesaki Y."/>
        </authorList>
    </citation>
    <scope>NUCLEOTIDE SEQUENCE [LARGE SCALE GENOMIC DNA]</scope>
    <source>
        <strain evidence="2">Heshi-A3</strain>
    </source>
</reference>
<dbReference type="AlphaFoldDB" id="A0A100VPA5"/>
<accession>A0A100VPA5</accession>
<comment type="caution">
    <text evidence="1">The sequence shown here is derived from an EMBL/GenBank/DDBJ whole genome shotgun (WGS) entry which is preliminary data.</text>
</comment>
<protein>
    <submittedName>
        <fullName evidence="1">Uncharacterized protein</fullName>
    </submittedName>
</protein>
<sequence>MITLNQDDYLTHRRTESAKYAYGVITSEELALFTADLKLIRGFKLPEEVGPNSPHRREPLR</sequence>
<evidence type="ECO:0000313" key="2">
    <source>
        <dbReference type="Proteomes" id="UP000069697"/>
    </source>
</evidence>
<evidence type="ECO:0000313" key="1">
    <source>
        <dbReference type="EMBL" id="GAS83398.1"/>
    </source>
</evidence>
<dbReference type="Proteomes" id="UP000069697">
    <property type="component" value="Unassembled WGS sequence"/>
</dbReference>
<name>A0A100VPA5_PAEAM</name>
<organism evidence="1 2">
    <name type="scientific">Paenibacillus amylolyticus</name>
    <dbReference type="NCBI Taxonomy" id="1451"/>
    <lineage>
        <taxon>Bacteria</taxon>
        <taxon>Bacillati</taxon>
        <taxon>Bacillota</taxon>
        <taxon>Bacilli</taxon>
        <taxon>Bacillales</taxon>
        <taxon>Paenibacillaceae</taxon>
        <taxon>Paenibacillus</taxon>
    </lineage>
</organism>
<gene>
    <name evidence="1" type="ORF">PAHA3_3476</name>
</gene>
<reference evidence="1 2" key="1">
    <citation type="journal article" date="2016" name="Genome Announc.">
        <title>Draft Genome Sequence of Paenibacillus amylolyticus Heshi-A3, Isolated from Fermented Rice Bran in a Japanese Fermented Seafood Dish.</title>
        <authorList>
            <person name="Akuzawa S."/>
            <person name="Nagaoka J."/>
            <person name="Kanekatsu M."/>
            <person name="Kubota E."/>
            <person name="Ohtake R."/>
            <person name="Suzuki T."/>
            <person name="Kanesaki Y."/>
        </authorList>
    </citation>
    <scope>NUCLEOTIDE SEQUENCE [LARGE SCALE GENOMIC DNA]</scope>
    <source>
        <strain evidence="1 2">Heshi-A3</strain>
    </source>
</reference>
<proteinExistence type="predicted"/>